<feature type="compositionally biased region" description="Basic residues" evidence="1">
    <location>
        <begin position="93"/>
        <end position="104"/>
    </location>
</feature>
<evidence type="ECO:0000313" key="3">
    <source>
        <dbReference type="Proteomes" id="UP001519460"/>
    </source>
</evidence>
<evidence type="ECO:0000256" key="1">
    <source>
        <dbReference type="SAM" id="MobiDB-lite"/>
    </source>
</evidence>
<accession>A0ABD0KWB9</accession>
<evidence type="ECO:0000313" key="2">
    <source>
        <dbReference type="EMBL" id="KAK7491184.1"/>
    </source>
</evidence>
<protein>
    <submittedName>
        <fullName evidence="2">Uncharacterized protein</fullName>
    </submittedName>
</protein>
<keyword evidence="3" id="KW-1185">Reference proteome</keyword>
<reference evidence="2 3" key="1">
    <citation type="journal article" date="2023" name="Sci. Data">
        <title>Genome assembly of the Korean intertidal mud-creeper Batillaria attramentaria.</title>
        <authorList>
            <person name="Patra A.K."/>
            <person name="Ho P.T."/>
            <person name="Jun S."/>
            <person name="Lee S.J."/>
            <person name="Kim Y."/>
            <person name="Won Y.J."/>
        </authorList>
    </citation>
    <scope>NUCLEOTIDE SEQUENCE [LARGE SCALE GENOMIC DNA]</scope>
    <source>
        <strain evidence="2">Wonlab-2016</strain>
    </source>
</reference>
<dbReference type="EMBL" id="JACVVK020000118">
    <property type="protein sequence ID" value="KAK7491184.1"/>
    <property type="molecule type" value="Genomic_DNA"/>
</dbReference>
<organism evidence="2 3">
    <name type="scientific">Batillaria attramentaria</name>
    <dbReference type="NCBI Taxonomy" id="370345"/>
    <lineage>
        <taxon>Eukaryota</taxon>
        <taxon>Metazoa</taxon>
        <taxon>Spiralia</taxon>
        <taxon>Lophotrochozoa</taxon>
        <taxon>Mollusca</taxon>
        <taxon>Gastropoda</taxon>
        <taxon>Caenogastropoda</taxon>
        <taxon>Sorbeoconcha</taxon>
        <taxon>Cerithioidea</taxon>
        <taxon>Batillariidae</taxon>
        <taxon>Batillaria</taxon>
    </lineage>
</organism>
<dbReference type="AlphaFoldDB" id="A0ABD0KWB9"/>
<dbReference type="Proteomes" id="UP001519460">
    <property type="component" value="Unassembled WGS sequence"/>
</dbReference>
<gene>
    <name evidence="2" type="ORF">BaRGS_00017621</name>
</gene>
<comment type="caution">
    <text evidence="2">The sequence shown here is derived from an EMBL/GenBank/DDBJ whole genome shotgun (WGS) entry which is preliminary data.</text>
</comment>
<feature type="region of interest" description="Disordered" evidence="1">
    <location>
        <begin position="83"/>
        <end position="104"/>
    </location>
</feature>
<proteinExistence type="predicted"/>
<name>A0ABD0KWB9_9CAEN</name>
<sequence>MTQTAARTDTADDQSFPCKISVATLVATSESLSLSPLEGPSITPDVQEESRLPSAFNLIKQWAYGGRTRPVRRPDSFLERFAMGGKDIPHHSGERRHRKISDIR</sequence>